<evidence type="ECO:0000313" key="3">
    <source>
        <dbReference type="Proteomes" id="UP001302367"/>
    </source>
</evidence>
<accession>A0ABZ0NM31</accession>
<dbReference type="RefSeq" id="XP_023456834.2">
    <property type="nucleotide sequence ID" value="XM_023596127.2"/>
</dbReference>
<name>A0ABZ0NM31_CERBT</name>
<sequence length="581" mass="64256">MGQDRRNHRYHLRLNHFFMAKRAREEEPKLQQQACKRQRSSTTDRLSSLSDELLLKVLSFLPVPHLATCQRLSRKYQKLAGDGQLWKSHYYNRFVRPRASKLPGLKELGIVDDSLHFASKASRWLDDDHLVKRGGATDWRRQYKLRHNWAKGSCAVNEIAIAERPSVPPILVQMAEGVIYMVDKDDGLRAWASVGLGSEGFAQMRLRAPSPPTSLAVQQDGAIKDTTRLAIGFEDGSFGIYAFHHSTRRFSSLYTHETSSAGVITATAMSWPYVVTMTATQLLSLYRFRGQRVDQSSAVSPETEEKHNRVPRPPILLHSLRSQSVWPPLSIQLRQQSTAVTICVAYALPTYLSGWTVGLQEVNVSKKGGLLSSRVASAIDQHYRPLAFSSRPMLSHLGLSSSGTTAASNAAELRHIHSKPLTLSYSHPYLLVSHPDNTLTLYVVTSTAESLSISAGSRLWGHTSAVSGVHVASRGKAVSISRRGDEIRLWELEGGFTSSTARKRLANGNLSVKVSAGPSASRHVRAHDNVRPVSGTSDCGDGSEEADEVAMSRGWIGFDEESVVVLKEYSQGQALVVYDFT</sequence>
<gene>
    <name evidence="2" type="ORF">RHO25_005221</name>
</gene>
<dbReference type="SUPFAM" id="SSF81383">
    <property type="entry name" value="F-box domain"/>
    <property type="match status" value="1"/>
</dbReference>
<keyword evidence="3" id="KW-1185">Reference proteome</keyword>
<dbReference type="GeneID" id="35427235"/>
<evidence type="ECO:0000259" key="1">
    <source>
        <dbReference type="PROSITE" id="PS50181"/>
    </source>
</evidence>
<dbReference type="SUPFAM" id="SSF50978">
    <property type="entry name" value="WD40 repeat-like"/>
    <property type="match status" value="1"/>
</dbReference>
<dbReference type="InterPro" id="IPR036322">
    <property type="entry name" value="WD40_repeat_dom_sf"/>
</dbReference>
<dbReference type="InterPro" id="IPR001810">
    <property type="entry name" value="F-box_dom"/>
</dbReference>
<dbReference type="InterPro" id="IPR036047">
    <property type="entry name" value="F-box-like_dom_sf"/>
</dbReference>
<evidence type="ECO:0000313" key="2">
    <source>
        <dbReference type="EMBL" id="WPB00601.1"/>
    </source>
</evidence>
<dbReference type="PROSITE" id="PS50181">
    <property type="entry name" value="FBOX"/>
    <property type="match status" value="1"/>
</dbReference>
<protein>
    <recommendedName>
        <fullName evidence="1">F-box domain-containing protein</fullName>
    </recommendedName>
</protein>
<feature type="domain" description="F-box" evidence="1">
    <location>
        <begin position="43"/>
        <end position="89"/>
    </location>
</feature>
<dbReference type="Pfam" id="PF25499">
    <property type="entry name" value="Beta-prop_pof12"/>
    <property type="match status" value="1"/>
</dbReference>
<reference evidence="2 3" key="1">
    <citation type="submission" date="2023-09" db="EMBL/GenBank/DDBJ databases">
        <title>Complete-Gapless Cercospora beticola genome.</title>
        <authorList>
            <person name="Wyatt N.A."/>
            <person name="Spanner R.E."/>
            <person name="Bolton M.D."/>
        </authorList>
    </citation>
    <scope>NUCLEOTIDE SEQUENCE [LARGE SCALE GENOMIC DNA]</scope>
    <source>
        <strain evidence="2">Cb09-40</strain>
    </source>
</reference>
<dbReference type="EMBL" id="CP134186">
    <property type="protein sequence ID" value="WPB00601.1"/>
    <property type="molecule type" value="Genomic_DNA"/>
</dbReference>
<proteinExistence type="predicted"/>
<dbReference type="Proteomes" id="UP001302367">
    <property type="component" value="Chromosome 3"/>
</dbReference>
<dbReference type="Pfam" id="PF12937">
    <property type="entry name" value="F-box-like"/>
    <property type="match status" value="1"/>
</dbReference>
<dbReference type="Gene3D" id="1.20.1280.50">
    <property type="match status" value="1"/>
</dbReference>
<organism evidence="2 3">
    <name type="scientific">Cercospora beticola</name>
    <name type="common">Sugarbeet leaf spot fungus</name>
    <dbReference type="NCBI Taxonomy" id="122368"/>
    <lineage>
        <taxon>Eukaryota</taxon>
        <taxon>Fungi</taxon>
        <taxon>Dikarya</taxon>
        <taxon>Ascomycota</taxon>
        <taxon>Pezizomycotina</taxon>
        <taxon>Dothideomycetes</taxon>
        <taxon>Dothideomycetidae</taxon>
        <taxon>Mycosphaerellales</taxon>
        <taxon>Mycosphaerellaceae</taxon>
        <taxon>Cercospora</taxon>
    </lineage>
</organism>